<feature type="transmembrane region" description="Helical" evidence="8">
    <location>
        <begin position="890"/>
        <end position="910"/>
    </location>
</feature>
<dbReference type="InterPro" id="IPR001036">
    <property type="entry name" value="Acrflvin-R"/>
</dbReference>
<evidence type="ECO:0000256" key="6">
    <source>
        <dbReference type="ARBA" id="ARBA00022989"/>
    </source>
</evidence>
<proteinExistence type="inferred from homology"/>
<dbReference type="PANTHER" id="PTHR32063:SF19">
    <property type="entry name" value="CATION EFFLUX SYSTEM PROTEIN CUSA"/>
    <property type="match status" value="1"/>
</dbReference>
<dbReference type="NCBIfam" id="TIGR00914">
    <property type="entry name" value="2A0601"/>
    <property type="match status" value="1"/>
</dbReference>
<dbReference type="SUPFAM" id="SSF82714">
    <property type="entry name" value="Multidrug efflux transporter AcrB TolC docking domain, DN and DC subdomains"/>
    <property type="match status" value="2"/>
</dbReference>
<dbReference type="GO" id="GO:0008324">
    <property type="term" value="F:monoatomic cation transmembrane transporter activity"/>
    <property type="evidence" value="ECO:0007669"/>
    <property type="project" value="InterPro"/>
</dbReference>
<accession>A0A2A2EWX3</accession>
<keyword evidence="4" id="KW-1003">Cell membrane</keyword>
<evidence type="ECO:0000256" key="8">
    <source>
        <dbReference type="SAM" id="Phobius"/>
    </source>
</evidence>
<feature type="transmembrane region" description="Helical" evidence="8">
    <location>
        <begin position="998"/>
        <end position="1024"/>
    </location>
</feature>
<dbReference type="OrthoDB" id="9758757at2"/>
<keyword evidence="6 8" id="KW-1133">Transmembrane helix</keyword>
<reference evidence="9 10" key="1">
    <citation type="submission" date="2017-08" db="EMBL/GenBank/DDBJ databases">
        <title>Halovibrio sewagensis sp. nov., isolated from wastewater of high salinity.</title>
        <authorList>
            <person name="Dong X."/>
            <person name="Zhang G."/>
        </authorList>
    </citation>
    <scope>NUCLEOTIDE SEQUENCE [LARGE SCALE GENOMIC DNA]</scope>
    <source>
        <strain evidence="9 10">YL5-2</strain>
    </source>
</reference>
<evidence type="ECO:0000256" key="4">
    <source>
        <dbReference type="ARBA" id="ARBA00022475"/>
    </source>
</evidence>
<feature type="transmembrane region" description="Helical" evidence="8">
    <location>
        <begin position="524"/>
        <end position="544"/>
    </location>
</feature>
<dbReference type="SUPFAM" id="SSF82866">
    <property type="entry name" value="Multidrug efflux transporter AcrB transmembrane domain"/>
    <property type="match status" value="2"/>
</dbReference>
<evidence type="ECO:0000256" key="5">
    <source>
        <dbReference type="ARBA" id="ARBA00022692"/>
    </source>
</evidence>
<dbReference type="Gene3D" id="3.30.2090.10">
    <property type="entry name" value="Multidrug efflux transporter AcrB TolC docking domain, DN and DC subdomains"/>
    <property type="match status" value="2"/>
</dbReference>
<evidence type="ECO:0000256" key="3">
    <source>
        <dbReference type="ARBA" id="ARBA00022448"/>
    </source>
</evidence>
<dbReference type="AlphaFoldDB" id="A0A2A2EWX3"/>
<organism evidence="9 10">
    <name type="scientific">Halovibrio salipaludis</name>
    <dbReference type="NCBI Taxonomy" id="2032626"/>
    <lineage>
        <taxon>Bacteria</taxon>
        <taxon>Pseudomonadati</taxon>
        <taxon>Pseudomonadota</taxon>
        <taxon>Gammaproteobacteria</taxon>
        <taxon>Oceanospirillales</taxon>
        <taxon>Halomonadaceae</taxon>
        <taxon>Halovibrio</taxon>
    </lineage>
</organism>
<feature type="transmembrane region" description="Helical" evidence="8">
    <location>
        <begin position="12"/>
        <end position="29"/>
    </location>
</feature>
<keyword evidence="10" id="KW-1185">Reference proteome</keyword>
<feature type="transmembrane region" description="Helical" evidence="8">
    <location>
        <begin position="965"/>
        <end position="986"/>
    </location>
</feature>
<evidence type="ECO:0000256" key="7">
    <source>
        <dbReference type="ARBA" id="ARBA00023136"/>
    </source>
</evidence>
<sequence>MIERIIQWSLENRLLVLLLTVVMVVYGVWSMRDMPLDAIPDLSDVQVIVQTPYEGQAPQVVEDQVTFPLSTALMSVPQARDVRGVSMFGNSFVYVLFEDGTDPYWARTRVLEQLSQVGGRMPDGVQPQLGPDATGVGWVYQYALVDRTGEHDLSQLRSLQDWFLRFELQAVDGVSEVATLGGMVRQYQVVLDPDRMRAHGLELSKVRSAIRAANDEAGGSVIEMAEAEYMVRSRGYLTGLESLGLVPVGTSDEGTPLMLDDVADIRLGPAPRRGIAELDGEGEVVGGFVVMRHGENAMATISNVKKRLEELRKSLPEGVEIVETYDRSGLIQDSVDNLSKKLVEEFIIIALVCAVFLLHIRSALVAIIALPIGILVALTIMRWQGITANIMSLGGIAVTIGAMVDAAIVMVENLHKRLEKRHAGEDHWHAVYMAAKETGRPLFFALLIITVSFIPLFALEGQEGRLFHPLAFTGTYAMAVSAGLGITLIPVLMGYLVRGRIRPESVHPVSRLLIGIYRPVLSGLLRHPWITLVAALAIGMTGFYPSSQVGTEFMPDISEGDIMYMPTLDPGVSVGKARQVLQQTNRLIQEVPEVEQVFGKSGRAETATDPAPLGMFETLIRLRPESEWRDGMTRDDIIDELDRTVDLPGVSNVWVEPIKTRIDMLSTGIRSPVGVKIAGEDLETIERIGEDIEAALEDVPGTASARADRTASGRYLEIDIDRRQAARYGVRVADLQDAVRMAIGGVSIGETVEGLERYPINVRFPQASRDSLEAIRDMPLVTPSGDEVSIGTLADVSIEDGPAMIRSENARRNGWVIVDVRDRALGEYVAAAQKAVAEEVDLPPAYSITWSGQYEYMQRAQEKLSYMVPFTLVVIFMLLYLCFRRIPETLMLMGALPFAALGGIWLVYWLGFDLSVAVGAGFILLIGLAAEFAVVMMMYIGEAVDHHSPNSRRELREAIMEGAVLRVRPKAMTSATVVLGLTPLLIGGGPGSEAMERIAAPMVGGMITAPLVSLLIIPVLYWVWKRRFLAA</sequence>
<evidence type="ECO:0000313" key="10">
    <source>
        <dbReference type="Proteomes" id="UP000218896"/>
    </source>
</evidence>
<keyword evidence="7 8" id="KW-0472">Membrane</keyword>
<dbReference type="Gene3D" id="3.30.70.1430">
    <property type="entry name" value="Multidrug efflux transporter AcrB pore domain"/>
    <property type="match status" value="2"/>
</dbReference>
<dbReference type="Proteomes" id="UP000218896">
    <property type="component" value="Unassembled WGS sequence"/>
</dbReference>
<protein>
    <submittedName>
        <fullName evidence="9">CusA/CzcA family heavy metal efflux RND transporter</fullName>
    </submittedName>
</protein>
<dbReference type="Gene3D" id="3.30.70.1440">
    <property type="entry name" value="Multidrug efflux transporter AcrB pore domain"/>
    <property type="match status" value="1"/>
</dbReference>
<feature type="transmembrane region" description="Helical" evidence="8">
    <location>
        <begin position="442"/>
        <end position="459"/>
    </location>
</feature>
<dbReference type="PANTHER" id="PTHR32063">
    <property type="match status" value="1"/>
</dbReference>
<feature type="transmembrane region" description="Helical" evidence="8">
    <location>
        <begin position="471"/>
        <end position="497"/>
    </location>
</feature>
<comment type="similarity">
    <text evidence="2">Belongs to the resistance-nodulation-cell division (RND) (TC 2.A.6) family.</text>
</comment>
<dbReference type="Pfam" id="PF00873">
    <property type="entry name" value="ACR_tran"/>
    <property type="match status" value="1"/>
</dbReference>
<name>A0A2A2EWX3_9GAMM</name>
<keyword evidence="5 8" id="KW-0812">Transmembrane</keyword>
<dbReference type="InterPro" id="IPR004763">
    <property type="entry name" value="CusA-like"/>
</dbReference>
<feature type="transmembrane region" description="Helical" evidence="8">
    <location>
        <begin position="390"/>
        <end position="411"/>
    </location>
</feature>
<feature type="transmembrane region" description="Helical" evidence="8">
    <location>
        <begin position="864"/>
        <end position="883"/>
    </location>
</feature>
<dbReference type="GO" id="GO:0042910">
    <property type="term" value="F:xenobiotic transmembrane transporter activity"/>
    <property type="evidence" value="ECO:0007669"/>
    <property type="project" value="TreeGrafter"/>
</dbReference>
<feature type="transmembrane region" description="Helical" evidence="8">
    <location>
        <begin position="363"/>
        <end position="384"/>
    </location>
</feature>
<dbReference type="InterPro" id="IPR027463">
    <property type="entry name" value="AcrB_DN_DC_subdom"/>
</dbReference>
<dbReference type="Gene3D" id="3.30.70.1320">
    <property type="entry name" value="Multidrug efflux transporter AcrB pore domain like"/>
    <property type="match status" value="1"/>
</dbReference>
<evidence type="ECO:0000256" key="1">
    <source>
        <dbReference type="ARBA" id="ARBA00004651"/>
    </source>
</evidence>
<dbReference type="Gene3D" id="1.20.1640.10">
    <property type="entry name" value="Multidrug efflux transporter AcrB transmembrane domain"/>
    <property type="match status" value="2"/>
</dbReference>
<evidence type="ECO:0000256" key="2">
    <source>
        <dbReference type="ARBA" id="ARBA00010942"/>
    </source>
</evidence>
<dbReference type="RefSeq" id="WP_095618585.1">
    <property type="nucleotide sequence ID" value="NZ_NSKD01000010.1"/>
</dbReference>
<gene>
    <name evidence="9" type="ORF">CK501_15125</name>
</gene>
<dbReference type="GO" id="GO:0005886">
    <property type="term" value="C:plasma membrane"/>
    <property type="evidence" value="ECO:0007669"/>
    <property type="project" value="UniProtKB-SubCell"/>
</dbReference>
<evidence type="ECO:0000313" key="9">
    <source>
        <dbReference type="EMBL" id="PAU77050.1"/>
    </source>
</evidence>
<dbReference type="SUPFAM" id="SSF82693">
    <property type="entry name" value="Multidrug efflux transporter AcrB pore domain, PN1, PN2, PC1 and PC2 subdomains"/>
    <property type="match status" value="2"/>
</dbReference>
<dbReference type="EMBL" id="NSKD01000010">
    <property type="protein sequence ID" value="PAU77050.1"/>
    <property type="molecule type" value="Genomic_DNA"/>
</dbReference>
<comment type="subcellular location">
    <subcellularLocation>
        <location evidence="1">Cell membrane</location>
        <topology evidence="1">Multi-pass membrane protein</topology>
    </subcellularLocation>
</comment>
<feature type="transmembrane region" description="Helical" evidence="8">
    <location>
        <begin position="342"/>
        <end position="358"/>
    </location>
</feature>
<dbReference type="PRINTS" id="PR00702">
    <property type="entry name" value="ACRIFLAVINRP"/>
</dbReference>
<keyword evidence="3" id="KW-0813">Transport</keyword>
<comment type="caution">
    <text evidence="9">The sequence shown here is derived from an EMBL/GenBank/DDBJ whole genome shotgun (WGS) entry which is preliminary data.</text>
</comment>
<feature type="transmembrane region" description="Helical" evidence="8">
    <location>
        <begin position="916"/>
        <end position="944"/>
    </location>
</feature>